<dbReference type="InterPro" id="IPR015328">
    <property type="entry name" value="DUF1965"/>
</dbReference>
<keyword evidence="3 6" id="KW-0801">TPQ</keyword>
<protein>
    <recommendedName>
        <fullName evidence="6">Amine oxidase</fullName>
        <ecNumber evidence="6">1.4.3.-</ecNumber>
    </recommendedName>
</protein>
<reference evidence="12" key="1">
    <citation type="submission" date="2025-08" db="UniProtKB">
        <authorList>
            <consortium name="RefSeq"/>
        </authorList>
    </citation>
    <scope>IDENTIFICATION</scope>
</reference>
<comment type="similarity">
    <text evidence="1 6">Belongs to the copper/topaquinone oxidase family.</text>
</comment>
<dbReference type="PANTHER" id="PTHR10638">
    <property type="entry name" value="COPPER AMINE OXIDASE"/>
    <property type="match status" value="1"/>
</dbReference>
<evidence type="ECO:0000256" key="7">
    <source>
        <dbReference type="SAM" id="Phobius"/>
    </source>
</evidence>
<evidence type="ECO:0000256" key="4">
    <source>
        <dbReference type="ARBA" id="ARBA00023002"/>
    </source>
</evidence>
<dbReference type="Proteomes" id="UP000694888">
    <property type="component" value="Unplaced"/>
</dbReference>
<dbReference type="RefSeq" id="XP_012937905.1">
    <property type="nucleotide sequence ID" value="XM_013082451.2"/>
</dbReference>
<feature type="domain" description="DUF1965" evidence="10">
    <location>
        <begin position="288"/>
        <end position="334"/>
    </location>
</feature>
<dbReference type="Pfam" id="PF02727">
    <property type="entry name" value="Cu_amine_oxidN2"/>
    <property type="match status" value="1"/>
</dbReference>
<sequence>MSTVSSVSIQSEDDLLKLSTCRTYRPNHRLPDRLVEYKGGQRFWQRLSLALAFVSIILTLVVLCVSFFLWIEVSRRIADEEGDLSCPAVETEIDGIELYKNQSSPFTDLSEKEIRNIETFLHAQEWLALQSHDIAEVHSNYVHLVELLPPKKKDVLSYLDGTGPRPPRMARAFVFRGNHSDPIIEEYVVGPLPNPTTINLVETTSRKTRVPYSMRPFSSYEFKAVYKSVLPGVLKKAGKLLKESYNASMFDCGNQCLKFSLTPISSGFLEPGKRKAWFWFAYDVEFYTLHPLDFQFLVDMSLRDPRNWSVERVFYANQLFSTLDELLDKYETNLINKTRTTFPEVPAEDQYSAVYMRGKPIPSEARPPPQQIQPMGPRFQLRGNLLEYMDWKLNLRISPTVGLHLYDVKYRGERILYELSMQEIGVLYSGHSPAASMLYFADSAGLFGTRMRGMMPGVDCPEHALLQDALVYTSNTGGLKRLENSVCIFEHSPETPLRRHRAYSKSGAFYSALNDHVLVIRMYICIINYDYVFDFVLHNNGAVEVKVSSTGYLAASFYYPEEESFGTRISETVVAGLHHHLFHFKADVDVKGTSNRFHTMDIGTENKTDSWADNPTRTHVQNFFKKVEKRSEKEAVSHYNFDEPKYLLFYKNEKTELGHTPSYRLINKGMTKGMLPPGIGFEPSMSWGRQQLAVTKHKDDEMTSSSMFAIWDAQDPVVNFKKYIEDDENIVDEDLVAWVTLGMYHIPQTENVPNTATVGTTQSFFLTPFNYFREDPSLASRDAVKVMPKNPARPLEGASVDRHGLRPYFKCHSEKVDERLNSNSTFLFS</sequence>
<evidence type="ECO:0000259" key="10">
    <source>
        <dbReference type="Pfam" id="PF09248"/>
    </source>
</evidence>
<keyword evidence="7" id="KW-0812">Transmembrane</keyword>
<keyword evidence="7" id="KW-1133">Transmembrane helix</keyword>
<dbReference type="InterPro" id="IPR016182">
    <property type="entry name" value="Cu_amine_oxidase_N-reg"/>
</dbReference>
<evidence type="ECO:0000313" key="11">
    <source>
        <dbReference type="Proteomes" id="UP000694888"/>
    </source>
</evidence>
<accession>A0ABM0ZZS7</accession>
<gene>
    <name evidence="12" type="primary">LOC101849692</name>
</gene>
<dbReference type="Pfam" id="PF01179">
    <property type="entry name" value="Cu_amine_oxid"/>
    <property type="match status" value="1"/>
</dbReference>
<evidence type="ECO:0000259" key="8">
    <source>
        <dbReference type="Pfam" id="PF01179"/>
    </source>
</evidence>
<dbReference type="Pfam" id="PF09248">
    <property type="entry name" value="DUF1965"/>
    <property type="match status" value="1"/>
</dbReference>
<feature type="domain" description="Copper amine oxidase N2-terminal" evidence="9">
    <location>
        <begin position="113"/>
        <end position="197"/>
    </location>
</feature>
<evidence type="ECO:0000256" key="3">
    <source>
        <dbReference type="ARBA" id="ARBA00022772"/>
    </source>
</evidence>
<feature type="domain" description="Copper amine oxidase catalytic" evidence="8">
    <location>
        <begin position="369"/>
        <end position="778"/>
    </location>
</feature>
<evidence type="ECO:0000256" key="5">
    <source>
        <dbReference type="ARBA" id="ARBA00023008"/>
    </source>
</evidence>
<keyword evidence="5 6" id="KW-0186">Copper</keyword>
<dbReference type="InterPro" id="IPR015798">
    <property type="entry name" value="Cu_amine_oxidase_C"/>
</dbReference>
<evidence type="ECO:0000256" key="6">
    <source>
        <dbReference type="RuleBase" id="RU000672"/>
    </source>
</evidence>
<dbReference type="EC" id="1.4.3.-" evidence="6"/>
<dbReference type="SUPFAM" id="SSF49998">
    <property type="entry name" value="Amine oxidase catalytic domain"/>
    <property type="match status" value="1"/>
</dbReference>
<dbReference type="Gene3D" id="3.10.450.40">
    <property type="match status" value="2"/>
</dbReference>
<dbReference type="InterPro" id="IPR000269">
    <property type="entry name" value="Cu_amine_oxidase"/>
</dbReference>
<keyword evidence="11" id="KW-1185">Reference proteome</keyword>
<comment type="cofactor">
    <cofactor evidence="6">
        <name>Cu cation</name>
        <dbReference type="ChEBI" id="CHEBI:23378"/>
    </cofactor>
    <text evidence="6">Contains 1 topaquinone per subunit.</text>
</comment>
<dbReference type="GeneID" id="101849692"/>
<evidence type="ECO:0000259" key="9">
    <source>
        <dbReference type="Pfam" id="PF02727"/>
    </source>
</evidence>
<dbReference type="PRINTS" id="PR00766">
    <property type="entry name" value="CUDAOXIDASE"/>
</dbReference>
<dbReference type="InterPro" id="IPR036460">
    <property type="entry name" value="Cu_amine_oxidase_C_sf"/>
</dbReference>
<dbReference type="SUPFAM" id="SSF54416">
    <property type="entry name" value="Amine oxidase N-terminal region"/>
    <property type="match status" value="2"/>
</dbReference>
<evidence type="ECO:0000256" key="2">
    <source>
        <dbReference type="ARBA" id="ARBA00022723"/>
    </source>
</evidence>
<keyword evidence="7" id="KW-0472">Membrane</keyword>
<proteinExistence type="inferred from homology"/>
<dbReference type="PANTHER" id="PTHR10638:SF20">
    <property type="entry name" value="AMINE OXIDASE"/>
    <property type="match status" value="1"/>
</dbReference>
<name>A0ABM0ZZS7_APLCA</name>
<dbReference type="Gene3D" id="2.70.98.20">
    <property type="entry name" value="Copper amine oxidase, catalytic domain"/>
    <property type="match status" value="1"/>
</dbReference>
<dbReference type="InterPro" id="IPR015800">
    <property type="entry name" value="Cu_amine_oxidase_N2"/>
</dbReference>
<feature type="transmembrane region" description="Helical" evidence="7">
    <location>
        <begin position="47"/>
        <end position="71"/>
    </location>
</feature>
<organism evidence="11 12">
    <name type="scientific">Aplysia californica</name>
    <name type="common">California sea hare</name>
    <dbReference type="NCBI Taxonomy" id="6500"/>
    <lineage>
        <taxon>Eukaryota</taxon>
        <taxon>Metazoa</taxon>
        <taxon>Spiralia</taxon>
        <taxon>Lophotrochozoa</taxon>
        <taxon>Mollusca</taxon>
        <taxon>Gastropoda</taxon>
        <taxon>Heterobranchia</taxon>
        <taxon>Euthyneura</taxon>
        <taxon>Tectipleura</taxon>
        <taxon>Aplysiida</taxon>
        <taxon>Aplysioidea</taxon>
        <taxon>Aplysiidae</taxon>
        <taxon>Aplysia</taxon>
    </lineage>
</organism>
<keyword evidence="2 6" id="KW-0479">Metal-binding</keyword>
<evidence type="ECO:0000313" key="12">
    <source>
        <dbReference type="RefSeq" id="XP_012937905.1"/>
    </source>
</evidence>
<keyword evidence="4 6" id="KW-0560">Oxidoreductase</keyword>
<comment type="PTM">
    <text evidence="6">Topaquinone (TPQ) is generated by copper-dependent autoxidation of a specific tyrosyl residue.</text>
</comment>
<evidence type="ECO:0000256" key="1">
    <source>
        <dbReference type="ARBA" id="ARBA00007983"/>
    </source>
</evidence>